<dbReference type="GeneID" id="65071665"/>
<dbReference type="KEGG" id="vg:65071665"/>
<evidence type="ECO:0000313" key="1">
    <source>
        <dbReference type="EMBL" id="ALY10219.1"/>
    </source>
</evidence>
<reference evidence="2" key="1">
    <citation type="submission" date="2015-11" db="EMBL/GenBank/DDBJ databases">
        <authorList>
            <person name="Greene A."/>
            <person name="Schneider V.M."/>
            <person name="Bradley K.W."/>
            <person name="Asai D.J."/>
            <person name="Bowman C.A."/>
            <person name="Russell D.A."/>
            <person name="Pope W.H."/>
            <person name="Jacobs-Sera D."/>
            <person name="Hendrix R.W."/>
            <person name="Hatfull G.F."/>
        </authorList>
    </citation>
    <scope>NUCLEOTIDE SEQUENCE [LARGE SCALE GENOMIC DNA]</scope>
</reference>
<sequence>MRFIEYQDEVIQYDADAVPAEATDRPLWQAAIGLGATTGDVLNEVLAADARGGIDDVVGEDMVRSLGATLRQVSRIASILGVSLDEVAATDMTAMRDDVG</sequence>
<organism evidence="1 2">
    <name type="scientific">Arthrobacter phage Salgado</name>
    <dbReference type="NCBI Taxonomy" id="1772314"/>
    <lineage>
        <taxon>Viruses</taxon>
        <taxon>Duplodnaviria</taxon>
        <taxon>Heunggongvirae</taxon>
        <taxon>Uroviricota</taxon>
        <taxon>Caudoviricetes</taxon>
        <taxon>Laroyevirus</taxon>
        <taxon>Laroyevirus salgado</taxon>
    </lineage>
</organism>
<keyword evidence="2" id="KW-1185">Reference proteome</keyword>
<gene>
    <name evidence="1" type="primary">53</name>
    <name evidence="1" type="ORF">SALGADO_53</name>
</gene>
<dbReference type="RefSeq" id="YP_010082662.1">
    <property type="nucleotide sequence ID" value="NC_055033.1"/>
</dbReference>
<accession>A0A0U4JU52</accession>
<dbReference type="Proteomes" id="UP000223391">
    <property type="component" value="Segment"/>
</dbReference>
<protein>
    <recommendedName>
        <fullName evidence="3">Pyrophosphohydrolase</fullName>
    </recommendedName>
</protein>
<evidence type="ECO:0008006" key="3">
    <source>
        <dbReference type="Google" id="ProtNLM"/>
    </source>
</evidence>
<evidence type="ECO:0000313" key="2">
    <source>
        <dbReference type="Proteomes" id="UP000223391"/>
    </source>
</evidence>
<name>A0A0U4JU52_9CAUD</name>
<proteinExistence type="predicted"/>
<dbReference type="EMBL" id="KU160664">
    <property type="protein sequence ID" value="ALY10219.1"/>
    <property type="molecule type" value="Genomic_DNA"/>
</dbReference>